<dbReference type="GO" id="GO:0005886">
    <property type="term" value="C:plasma membrane"/>
    <property type="evidence" value="ECO:0007669"/>
    <property type="project" value="UniProtKB-SubCell"/>
</dbReference>
<evidence type="ECO:0000256" key="1">
    <source>
        <dbReference type="ARBA" id="ARBA00010749"/>
    </source>
</evidence>
<feature type="region of interest" description="Disordered" evidence="6">
    <location>
        <begin position="1724"/>
        <end position="1768"/>
    </location>
</feature>
<evidence type="ECO:0000259" key="7">
    <source>
        <dbReference type="PROSITE" id="PS50002"/>
    </source>
</evidence>
<dbReference type="GeneID" id="106579913"/>
<feature type="region of interest" description="Disordered" evidence="6">
    <location>
        <begin position="1579"/>
        <end position="1604"/>
    </location>
</feature>
<dbReference type="InterPro" id="IPR003961">
    <property type="entry name" value="FN3_dom"/>
</dbReference>
<feature type="region of interest" description="Disordered" evidence="6">
    <location>
        <begin position="495"/>
        <end position="573"/>
    </location>
</feature>
<dbReference type="Gene3D" id="2.60.40.10">
    <property type="entry name" value="Immunoglobulins"/>
    <property type="match status" value="2"/>
</dbReference>
<dbReference type="InterPro" id="IPR057884">
    <property type="entry name" value="FN3_RIM-BP1/2/3"/>
</dbReference>
<dbReference type="RefSeq" id="XP_014015747.2">
    <property type="nucleotide sequence ID" value="XM_014160272.2"/>
</dbReference>
<feature type="domain" description="SH3" evidence="7">
    <location>
        <begin position="1600"/>
        <end position="1676"/>
    </location>
</feature>
<dbReference type="InterPro" id="IPR035755">
    <property type="entry name" value="RIM-BP_SH3_3"/>
</dbReference>
<evidence type="ECO:0000256" key="5">
    <source>
        <dbReference type="SAM" id="Coils"/>
    </source>
</evidence>
<dbReference type="SUPFAM" id="SSF49265">
    <property type="entry name" value="Fibronectin type III"/>
    <property type="match status" value="2"/>
</dbReference>
<dbReference type="Pfam" id="PF07653">
    <property type="entry name" value="SH3_2"/>
    <property type="match status" value="3"/>
</dbReference>
<dbReference type="SMART" id="SM00326">
    <property type="entry name" value="SH3"/>
    <property type="match status" value="3"/>
</dbReference>
<evidence type="ECO:0000256" key="3">
    <source>
        <dbReference type="ARBA" id="ARBA00022737"/>
    </source>
</evidence>
<keyword evidence="2 4" id="KW-0728">SH3 domain</keyword>
<feature type="compositionally biased region" description="Basic residues" evidence="6">
    <location>
        <begin position="1579"/>
        <end position="1596"/>
    </location>
</feature>
<feature type="compositionally biased region" description="Basic and acidic residues" evidence="6">
    <location>
        <begin position="1096"/>
        <end position="1109"/>
    </location>
</feature>
<feature type="compositionally biased region" description="Polar residues" evidence="6">
    <location>
        <begin position="495"/>
        <end position="549"/>
    </location>
</feature>
<dbReference type="InterPro" id="IPR013783">
    <property type="entry name" value="Ig-like_fold"/>
</dbReference>
<dbReference type="SUPFAM" id="SSF50044">
    <property type="entry name" value="SH3-domain"/>
    <property type="match status" value="3"/>
</dbReference>
<dbReference type="PROSITE" id="PS50853">
    <property type="entry name" value="FN3"/>
    <property type="match status" value="1"/>
</dbReference>
<feature type="compositionally biased region" description="Low complexity" evidence="6">
    <location>
        <begin position="553"/>
        <end position="573"/>
    </location>
</feature>
<evidence type="ECO:0000313" key="9">
    <source>
        <dbReference type="Proteomes" id="UP001652741"/>
    </source>
</evidence>
<dbReference type="SMART" id="SM00060">
    <property type="entry name" value="FN3"/>
    <property type="match status" value="3"/>
</dbReference>
<keyword evidence="3" id="KW-0677">Repeat</keyword>
<dbReference type="GO" id="GO:0007274">
    <property type="term" value="P:neuromuscular synaptic transmission"/>
    <property type="evidence" value="ECO:0007669"/>
    <property type="project" value="TreeGrafter"/>
</dbReference>
<dbReference type="CDD" id="cd12012">
    <property type="entry name" value="SH3_RIM-BP_2"/>
    <property type="match status" value="1"/>
</dbReference>
<feature type="region of interest" description="Disordered" evidence="6">
    <location>
        <begin position="1418"/>
        <end position="1466"/>
    </location>
</feature>
<dbReference type="CDD" id="cd12013">
    <property type="entry name" value="SH3_RIM-BP_3"/>
    <property type="match status" value="1"/>
</dbReference>
<reference evidence="10" key="1">
    <citation type="submission" date="2025-08" db="UniProtKB">
        <authorList>
            <consortium name="RefSeq"/>
        </authorList>
    </citation>
    <scope>IDENTIFICATION</scope>
</reference>
<keyword evidence="9" id="KW-1185">Reference proteome</keyword>
<dbReference type="InterPro" id="IPR001452">
    <property type="entry name" value="SH3_domain"/>
</dbReference>
<feature type="region of interest" description="Disordered" evidence="6">
    <location>
        <begin position="887"/>
        <end position="1005"/>
    </location>
</feature>
<dbReference type="InterPro" id="IPR035753">
    <property type="entry name" value="RIM-BP_SH3_2"/>
</dbReference>
<dbReference type="InterPro" id="IPR040325">
    <property type="entry name" value="RIMBP1/2/3"/>
</dbReference>
<evidence type="ECO:0000256" key="2">
    <source>
        <dbReference type="ARBA" id="ARBA00022443"/>
    </source>
</evidence>
<feature type="coiled-coil region" evidence="5">
    <location>
        <begin position="66"/>
        <end position="236"/>
    </location>
</feature>
<gene>
    <name evidence="10" type="primary">LOC106579913</name>
</gene>
<dbReference type="Pfam" id="PF25523">
    <property type="entry name" value="Ig_RIMBP2"/>
    <property type="match status" value="1"/>
</dbReference>
<evidence type="ECO:0000256" key="4">
    <source>
        <dbReference type="PROSITE-ProRule" id="PRU00192"/>
    </source>
</evidence>
<sequence>MCVASTSATMHMNERCNRKGQGTTVATVFPWTGSGAVPKYKIAFEKRKRQSKRAKETESSRKREECEDLDEAVKKNNQTCQTLENELQDVLQEKKHLSLHLFNNSQNTVQYEQVKSEYAQLKETLGAVTQERDSALREKTQLQGKLENLEQVLKHMREAAERRQQLELEHEQALAVLNAKQQEIDLLQKAQVEAKKEHEGAVHLLENHLDSMQAKVRELEEKCRTQSEQFNLLSKELEKFRLQTGKFDILGSGIDPLTARETPGSPNKSLSQLLNGLAAPTVKGNESPLSRSVISEFIRPLQISGDKPELLSVKPTFLTRSSSQAGSSQRALLTEMDKELSSTTRTKKRFTGKVRLCIARYSYNPCNGPNEHPEAELPLVAGKYLYVYGTMDDDGFYEGELLDGQQGLVPSNFVDFVKDEEMPSAQHRDGAKESGYLSSNHSSLGSTGLGSMCLSSISSLLSDSKLDLETSLERNMERNLGSNLSSTLGSTHCSTLGSHMGSTHGSTLGSHMGSTLGSHMGSTLGSHMGSTLGSHMGSTLGSHMGSTLGNHMGSTLGSSHGSSHGSTGLGSSLSSTLTSLGSSSLGMDFLGSMGSCSNGTGTLDVSIDEIGENIVPYPRRINLIKQLAKSVIVCWDPPVVPPGWGSISGYNVLVDKEVRMSVPFGGRTKSLIEKLNLATNTYRISVQSITEQGPSDELRCTLLVGRDVVVAPYYLRVDNITQTSAELSWQPSNSNYSHTIFLNEAEYDMVKAGAYKYQFFQLKPMTVYKVKAVARTHQMPWQLPLEHRDKREISVEFCTQPAGPPFPPQEVQVQLGQNPGVLQVRWKPPLLTPTGTSNGANVIGYAVCTKGQKIAEVMYPTADYVTVELNRIQCLEAREVIVRTLSAEGESQDSPVATIPYNILGPPHHSPHHHPHPMPQHHPPHTQTHPPYPQTYPLSHPQPQVHPQSQPYTLPHGQPLRHPPPHPHPQHQPYPMSKPKLVSARESETKEHEAGLRPGLPWERSLSPLPPPMCGHTLEPPHFQGRRSPSPQRILPQPQGAPIPNTIAKAMAREAAQRVFAESNRIEKRNIFSERSINSDEEEDGYDSPHTRRRGASVDEFLRGSELGRHVRHHYSHSEDYQTESSRGSDLSDIMEEDEDDLYSEMQLEEGRRRSINSHNTLKKYYRRQDLGEERDCWNLQREVVRQKSLRRKRLHSIPEVAEDEPDGVNGMGHHHQRLRFDDEGRPGTPRMHRRGPRIYQQDPHQHNHLSPSKNHRRLLQRQHSSPRYAYAFEERSLRRLTKSPDSGLDCGSEEEGSLGYRGYPHGSPMRGHIRYIHSEGPVERRALAAGRKKQLTRQCSMDEDYCDSPKTGHLSDLRNREVHYGPTREPGQSPRHGALSEGRLHELDRAYHRDLRASYVNRLNRVSDQPLIIGNSPSHGCSHGDRLDHSGRRPVHGGNPPQRRPMMVPSIDGYGGQGRGRRSPEYYEESEPEDLARIFVALFDYDPLSMSPNPDAADEELPFKEGQIIKVFGDKDTDGFYRAEIRDRPGLIPCNMVSEIQTEDDEMMDQLLKQGFLPLNTPVEKLVNCDRFKDGRSINRRSRKSKRERNRRSGRQHPSSTRRMVALYDYDPRESSPNVDVEYGRDRLNEQAELTFCAGDVITVFGEIDEDGFHYGELNGHKGLVPSNFLEEVPDDVEVFLTDTPCGDSRYPQDAAARIKTKRVPLEKSSPPRRAVYPKVRQHIPGTGPATVGPGSPIRGPRDLSSKKKKGLLSKGKKLLKRLGTVK</sequence>
<evidence type="ECO:0000256" key="6">
    <source>
        <dbReference type="SAM" id="MobiDB-lite"/>
    </source>
</evidence>
<feature type="region of interest" description="Disordered" evidence="6">
    <location>
        <begin position="1075"/>
        <end position="1131"/>
    </location>
</feature>
<dbReference type="CDD" id="cd00063">
    <property type="entry name" value="FN3"/>
    <property type="match status" value="2"/>
</dbReference>
<dbReference type="CDD" id="cd12014">
    <property type="entry name" value="SH3_RIM-BP_1"/>
    <property type="match status" value="1"/>
</dbReference>
<feature type="compositionally biased region" description="Basic residues" evidence="6">
    <location>
        <begin position="1748"/>
        <end position="1762"/>
    </location>
</feature>
<dbReference type="InterPro" id="IPR036028">
    <property type="entry name" value="SH3-like_dom_sf"/>
</dbReference>
<dbReference type="InterPro" id="IPR036116">
    <property type="entry name" value="FN3_sf"/>
</dbReference>
<proteinExistence type="inferred from homology"/>
<keyword evidence="5" id="KW-0175">Coiled coil</keyword>
<dbReference type="PANTHER" id="PTHR14234:SF18">
    <property type="entry name" value="RIMS-BINDING PROTEIN 2"/>
    <property type="match status" value="1"/>
</dbReference>
<feature type="compositionally biased region" description="Basic and acidic residues" evidence="6">
    <location>
        <begin position="983"/>
        <end position="995"/>
    </location>
</feature>
<feature type="region of interest" description="Disordered" evidence="6">
    <location>
        <begin position="1203"/>
        <end position="1263"/>
    </location>
</feature>
<dbReference type="KEGG" id="sasa:106579913"/>
<accession>A0A1S3NK12</accession>
<dbReference type="PANTHER" id="PTHR14234">
    <property type="entry name" value="RIM BINDING PROTEIN-RELATED"/>
    <property type="match status" value="1"/>
</dbReference>
<comment type="similarity">
    <text evidence="1">Belongs to the RIMBP family.</text>
</comment>
<feature type="domain" description="SH3" evidence="7">
    <location>
        <begin position="1475"/>
        <end position="1543"/>
    </location>
</feature>
<name>A0A1S3NK12_SALSA</name>
<feature type="compositionally biased region" description="Low complexity" evidence="6">
    <location>
        <begin position="925"/>
        <end position="960"/>
    </location>
</feature>
<organism evidence="9 10">
    <name type="scientific">Salmo salar</name>
    <name type="common">Atlantic salmon</name>
    <dbReference type="NCBI Taxonomy" id="8030"/>
    <lineage>
        <taxon>Eukaryota</taxon>
        <taxon>Metazoa</taxon>
        <taxon>Chordata</taxon>
        <taxon>Craniata</taxon>
        <taxon>Vertebrata</taxon>
        <taxon>Euteleostomi</taxon>
        <taxon>Actinopterygii</taxon>
        <taxon>Neopterygii</taxon>
        <taxon>Teleostei</taxon>
        <taxon>Protacanthopterygii</taxon>
        <taxon>Salmoniformes</taxon>
        <taxon>Salmonidae</taxon>
        <taxon>Salmoninae</taxon>
        <taxon>Salmo</taxon>
    </lineage>
</organism>
<evidence type="ECO:0000313" key="10">
    <source>
        <dbReference type="RefSeq" id="XP_014015747.2"/>
    </source>
</evidence>
<evidence type="ECO:0000259" key="8">
    <source>
        <dbReference type="PROSITE" id="PS50853"/>
    </source>
</evidence>
<dbReference type="Gene3D" id="2.30.30.40">
    <property type="entry name" value="SH3 Domains"/>
    <property type="match status" value="3"/>
</dbReference>
<dbReference type="Proteomes" id="UP001652741">
    <property type="component" value="Chromosome ssa20"/>
</dbReference>
<feature type="domain" description="SH3" evidence="7">
    <location>
        <begin position="352"/>
        <end position="419"/>
    </location>
</feature>
<dbReference type="PROSITE" id="PS50002">
    <property type="entry name" value="SH3"/>
    <property type="match status" value="3"/>
</dbReference>
<feature type="domain" description="Fibronectin type-III" evidence="8">
    <location>
        <begin position="807"/>
        <end position="907"/>
    </location>
</feature>
<protein>
    <submittedName>
        <fullName evidence="10">RIMS-binding protein 2 isoform X1</fullName>
    </submittedName>
</protein>
<feature type="region of interest" description="Disordered" evidence="6">
    <location>
        <begin position="1282"/>
        <end position="1305"/>
    </location>
</feature>
<dbReference type="GO" id="GO:0045202">
    <property type="term" value="C:synapse"/>
    <property type="evidence" value="ECO:0007669"/>
    <property type="project" value="UniProtKB-SubCell"/>
</dbReference>
<feature type="compositionally biased region" description="Basic and acidic residues" evidence="6">
    <location>
        <begin position="1423"/>
        <end position="1432"/>
    </location>
</feature>
<dbReference type="STRING" id="8030.ENSSSAP00000120502"/>